<dbReference type="Pfam" id="PF01979">
    <property type="entry name" value="Amidohydro_1"/>
    <property type="match status" value="1"/>
</dbReference>
<dbReference type="InterPro" id="IPR032466">
    <property type="entry name" value="Metal_Hydrolase"/>
</dbReference>
<keyword evidence="4" id="KW-0479">Metal-binding</keyword>
<reference evidence="8" key="1">
    <citation type="journal article" date="2019" name="Int. J. Syst. Evol. Microbiol.">
        <title>The Global Catalogue of Microorganisms (GCM) 10K type strain sequencing project: providing services to taxonomists for standard genome sequencing and annotation.</title>
        <authorList>
            <consortium name="The Broad Institute Genomics Platform"/>
            <consortium name="The Broad Institute Genome Sequencing Center for Infectious Disease"/>
            <person name="Wu L."/>
            <person name="Ma J."/>
        </authorList>
    </citation>
    <scope>NUCLEOTIDE SEQUENCE [LARGE SCALE GENOMIC DNA]</scope>
    <source>
        <strain evidence="8">KCTC 42662</strain>
    </source>
</reference>
<comment type="similarity">
    <text evidence="3">Belongs to the metallo-dependent hydrolases superfamily. DHOase family. Class I DHOase subfamily.</text>
</comment>
<evidence type="ECO:0000256" key="1">
    <source>
        <dbReference type="ARBA" id="ARBA00001947"/>
    </source>
</evidence>
<evidence type="ECO:0000256" key="5">
    <source>
        <dbReference type="ARBA" id="ARBA00022801"/>
    </source>
</evidence>
<dbReference type="PANTHER" id="PTHR43668:SF4">
    <property type="entry name" value="ALLANTOINASE"/>
    <property type="match status" value="1"/>
</dbReference>
<comment type="cofactor">
    <cofactor evidence="1">
        <name>Zn(2+)</name>
        <dbReference type="ChEBI" id="CHEBI:29105"/>
    </cofactor>
</comment>
<dbReference type="PANTHER" id="PTHR43668">
    <property type="entry name" value="ALLANTOINASE"/>
    <property type="match status" value="1"/>
</dbReference>
<organism evidence="7 8">
    <name type="scientific">Sphingobacterium suaedae</name>
    <dbReference type="NCBI Taxonomy" id="1686402"/>
    <lineage>
        <taxon>Bacteria</taxon>
        <taxon>Pseudomonadati</taxon>
        <taxon>Bacteroidota</taxon>
        <taxon>Sphingobacteriia</taxon>
        <taxon>Sphingobacteriales</taxon>
        <taxon>Sphingobacteriaceae</taxon>
        <taxon>Sphingobacterium</taxon>
    </lineage>
</organism>
<dbReference type="EC" id="3.5.2.3" evidence="7"/>
<evidence type="ECO:0000256" key="3">
    <source>
        <dbReference type="ARBA" id="ARBA00010286"/>
    </source>
</evidence>
<dbReference type="GO" id="GO:0004151">
    <property type="term" value="F:dihydroorotase activity"/>
    <property type="evidence" value="ECO:0007669"/>
    <property type="project" value="UniProtKB-EC"/>
</dbReference>
<evidence type="ECO:0000313" key="7">
    <source>
        <dbReference type="EMBL" id="MFD2547732.1"/>
    </source>
</evidence>
<accession>A0ABW5KG47</accession>
<dbReference type="SUPFAM" id="SSF51556">
    <property type="entry name" value="Metallo-dependent hydrolases"/>
    <property type="match status" value="1"/>
</dbReference>
<dbReference type="NCBIfam" id="TIGR00857">
    <property type="entry name" value="pyrC_multi"/>
    <property type="match status" value="1"/>
</dbReference>
<comment type="function">
    <text evidence="2">Catalyzes the reversible cyclization of carbamoyl aspartate to dihydroorotate.</text>
</comment>
<dbReference type="SUPFAM" id="SSF51338">
    <property type="entry name" value="Composite domain of metallo-dependent hydrolases"/>
    <property type="match status" value="1"/>
</dbReference>
<dbReference type="Gene3D" id="3.20.20.140">
    <property type="entry name" value="Metal-dependent hydrolases"/>
    <property type="match status" value="1"/>
</dbReference>
<dbReference type="CDD" id="cd01318">
    <property type="entry name" value="DHOase_IIb"/>
    <property type="match status" value="1"/>
</dbReference>
<dbReference type="InterPro" id="IPR002195">
    <property type="entry name" value="Dihydroorotase_CS"/>
</dbReference>
<feature type="domain" description="Amidohydrolase-related" evidence="6">
    <location>
        <begin position="51"/>
        <end position="425"/>
    </location>
</feature>
<dbReference type="NCBIfam" id="NF006688">
    <property type="entry name" value="PRK09236.1"/>
    <property type="match status" value="1"/>
</dbReference>
<dbReference type="Proteomes" id="UP001597545">
    <property type="component" value="Unassembled WGS sequence"/>
</dbReference>
<evidence type="ECO:0000256" key="4">
    <source>
        <dbReference type="ARBA" id="ARBA00022723"/>
    </source>
</evidence>
<dbReference type="InterPro" id="IPR006680">
    <property type="entry name" value="Amidohydro-rel"/>
</dbReference>
<dbReference type="RefSeq" id="WP_380902767.1">
    <property type="nucleotide sequence ID" value="NZ_JBHUEG010000007.1"/>
</dbReference>
<proteinExistence type="inferred from homology"/>
<keyword evidence="8" id="KW-1185">Reference proteome</keyword>
<gene>
    <name evidence="7" type="ORF">ACFSR5_08755</name>
</gene>
<keyword evidence="5 7" id="KW-0378">Hydrolase</keyword>
<comment type="caution">
    <text evidence="7">The sequence shown here is derived from an EMBL/GenBank/DDBJ whole genome shotgun (WGS) entry which is preliminary data.</text>
</comment>
<dbReference type="EMBL" id="JBHULR010000003">
    <property type="protein sequence ID" value="MFD2547732.1"/>
    <property type="molecule type" value="Genomic_DNA"/>
</dbReference>
<name>A0ABW5KG47_9SPHI</name>
<evidence type="ECO:0000313" key="8">
    <source>
        <dbReference type="Proteomes" id="UP001597545"/>
    </source>
</evidence>
<evidence type="ECO:0000259" key="6">
    <source>
        <dbReference type="Pfam" id="PF01979"/>
    </source>
</evidence>
<dbReference type="InterPro" id="IPR011059">
    <property type="entry name" value="Metal-dep_hydrolase_composite"/>
</dbReference>
<evidence type="ECO:0000256" key="2">
    <source>
        <dbReference type="ARBA" id="ARBA00002368"/>
    </source>
</evidence>
<dbReference type="PROSITE" id="PS00483">
    <property type="entry name" value="DIHYDROOROTASE_2"/>
    <property type="match status" value="1"/>
</dbReference>
<protein>
    <submittedName>
        <fullName evidence="7">Dihydroorotase</fullName>
        <ecNumber evidence="7">3.5.2.3</ecNumber>
    </submittedName>
</protein>
<sequence>MPSILIKSAQIVNEGRTSTGDVYVNHGRVEMIAEEINHHADHVIDAKGLHLLPGLIDDQVHFREPGLTYKADIWHESRAAVAGGTTSFMEMPNTVPNTLTQRLLQEKYDIASEKSLANYSFFMGAANDNLEEVLKTNPRDVCGIKIFMGSSTGNMLVDNQETLEKIFAEAPTLIAVHCEDEATIRENLAVYKEKYGEDGLTAAMHPQIRSEEACYLSSSKAVELAKKHGTRLHILHISTARETTLFENDKPLNEKKITAEACIHHLWFSDGDYAKKGNFIKWNPAVKTAQDRDSILRAILDGHIDVIATDHAPHTLEEKEKPYIQAPSGGPLVQHALQALLDLVKQGKLTLEELVQKTAHNTATLFQIESRGFIREGYWADLVLVDLNRPYTVSKANILSKCGWSPFDGHTFSSTIVHTLVSGNLAYTDGEIVEVGTGHRLLFNR</sequence>
<dbReference type="Gene3D" id="2.30.40.10">
    <property type="entry name" value="Urease, subunit C, domain 1"/>
    <property type="match status" value="1"/>
</dbReference>
<dbReference type="InterPro" id="IPR050138">
    <property type="entry name" value="DHOase/Allantoinase_Hydrolase"/>
</dbReference>